<organism evidence="1 2">
    <name type="scientific">Brochothrix campestris FSL F6-1037</name>
    <dbReference type="NCBI Taxonomy" id="1265861"/>
    <lineage>
        <taxon>Bacteria</taxon>
        <taxon>Bacillati</taxon>
        <taxon>Bacillota</taxon>
        <taxon>Bacilli</taxon>
        <taxon>Bacillales</taxon>
        <taxon>Listeriaceae</taxon>
        <taxon>Brochothrix</taxon>
    </lineage>
</organism>
<evidence type="ECO:0000313" key="1">
    <source>
        <dbReference type="EMBL" id="EUJ41986.1"/>
    </source>
</evidence>
<evidence type="ECO:0008006" key="3">
    <source>
        <dbReference type="Google" id="ProtNLM"/>
    </source>
</evidence>
<dbReference type="InterPro" id="IPR010022">
    <property type="entry name" value="XkdX"/>
</dbReference>
<proteinExistence type="predicted"/>
<evidence type="ECO:0000313" key="2">
    <source>
        <dbReference type="Proteomes" id="UP000019243"/>
    </source>
</evidence>
<dbReference type="OrthoDB" id="1925295at2"/>
<gene>
    <name evidence="1" type="ORF">BCAMP_01235</name>
</gene>
<dbReference type="RefSeq" id="WP_156921082.1">
    <property type="nucleotide sequence ID" value="NZ_AODH01000004.1"/>
</dbReference>
<dbReference type="Pfam" id="PF09693">
    <property type="entry name" value="Phage_XkdX"/>
    <property type="match status" value="1"/>
</dbReference>
<accession>W7D210</accession>
<dbReference type="Proteomes" id="UP000019243">
    <property type="component" value="Unassembled WGS sequence"/>
</dbReference>
<dbReference type="STRING" id="1265861.BCAMP_01235"/>
<comment type="caution">
    <text evidence="1">The sequence shown here is derived from an EMBL/GenBank/DDBJ whole genome shotgun (WGS) entry which is preliminary data.</text>
</comment>
<dbReference type="AlphaFoldDB" id="W7D210"/>
<dbReference type="EMBL" id="AODH01000004">
    <property type="protein sequence ID" value="EUJ41986.1"/>
    <property type="molecule type" value="Genomic_DNA"/>
</dbReference>
<keyword evidence="2" id="KW-1185">Reference proteome</keyword>
<reference evidence="1 2" key="1">
    <citation type="submission" date="2012-12" db="EMBL/GenBank/DDBJ databases">
        <title>Novel taxa of Listeriaceae from agricultural environments in the United States.</title>
        <authorList>
            <person name="den Bakker H.C."/>
            <person name="Allred A."/>
            <person name="Warchocki S."/>
            <person name="Wright E.M."/>
            <person name="Burrell A."/>
            <person name="Nightingale K.K."/>
            <person name="Kephart D."/>
            <person name="Wiedmann M."/>
        </authorList>
    </citation>
    <scope>NUCLEOTIDE SEQUENCE [LARGE SCALE GENOMIC DNA]</scope>
    <source>
        <strain evidence="1 2">FSL F6-1037</strain>
    </source>
</reference>
<sequence length="51" mass="5877">MTSIIALKLVIMSYSNGTYTLDDMKQLVLNNRLTAKEYKDITGFDYILEEV</sequence>
<name>W7D210_9LIST</name>
<protein>
    <recommendedName>
        <fullName evidence="3">XkdX family protein</fullName>
    </recommendedName>
</protein>